<dbReference type="InterPro" id="IPR002099">
    <property type="entry name" value="MutL/Mlh/PMS"/>
</dbReference>
<dbReference type="SUPFAM" id="SSF54211">
    <property type="entry name" value="Ribosomal protein S5 domain 2-like"/>
    <property type="match status" value="1"/>
</dbReference>
<evidence type="ECO:0000259" key="4">
    <source>
        <dbReference type="SMART" id="SM01340"/>
    </source>
</evidence>
<dbReference type="CDD" id="cd03485">
    <property type="entry name" value="MutL_Trans_hPMS_1_like"/>
    <property type="match status" value="1"/>
</dbReference>
<feature type="compositionally biased region" description="Polar residues" evidence="3">
    <location>
        <begin position="586"/>
        <end position="607"/>
    </location>
</feature>
<dbReference type="FunFam" id="3.30.565.10:FF:000017">
    <property type="entry name" value="PMS1 homolog 1, mismatch repair system component"/>
    <property type="match status" value="1"/>
</dbReference>
<feature type="region of interest" description="Disordered" evidence="3">
    <location>
        <begin position="527"/>
        <end position="557"/>
    </location>
</feature>
<dbReference type="GO" id="GO:0016887">
    <property type="term" value="F:ATP hydrolysis activity"/>
    <property type="evidence" value="ECO:0007669"/>
    <property type="project" value="InterPro"/>
</dbReference>
<protein>
    <recommendedName>
        <fullName evidence="4">DNA mismatch repair protein S5 domain-containing protein</fullName>
    </recommendedName>
</protein>
<dbReference type="PROSITE" id="PS00058">
    <property type="entry name" value="DNA_MISMATCH_REPAIR_1"/>
    <property type="match status" value="1"/>
</dbReference>
<gene>
    <name evidence="5" type="ORF">EJ08DRAFT_675008</name>
</gene>
<comment type="similarity">
    <text evidence="1">Belongs to the DNA mismatch repair MutL/HexB family.</text>
</comment>
<dbReference type="OrthoDB" id="10263226at2759"/>
<dbReference type="SUPFAM" id="SSF55874">
    <property type="entry name" value="ATPase domain of HSP90 chaperone/DNA topoisomerase II/histidine kinase"/>
    <property type="match status" value="1"/>
</dbReference>
<evidence type="ECO:0000256" key="2">
    <source>
        <dbReference type="ARBA" id="ARBA00022763"/>
    </source>
</evidence>
<dbReference type="AlphaFoldDB" id="A0A9P4P1P9"/>
<dbReference type="InterPro" id="IPR014762">
    <property type="entry name" value="DNA_mismatch_repair_CS"/>
</dbReference>
<evidence type="ECO:0000256" key="1">
    <source>
        <dbReference type="ARBA" id="ARBA00006082"/>
    </source>
</evidence>
<dbReference type="GO" id="GO:0006298">
    <property type="term" value="P:mismatch repair"/>
    <property type="evidence" value="ECO:0007669"/>
    <property type="project" value="InterPro"/>
</dbReference>
<feature type="region of interest" description="Disordered" evidence="3">
    <location>
        <begin position="662"/>
        <end position="688"/>
    </location>
</feature>
<dbReference type="InterPro" id="IPR038973">
    <property type="entry name" value="MutL/Mlh/Pms-like"/>
</dbReference>
<dbReference type="GO" id="GO:0032389">
    <property type="term" value="C:MutLalpha complex"/>
    <property type="evidence" value="ECO:0007669"/>
    <property type="project" value="TreeGrafter"/>
</dbReference>
<dbReference type="Proteomes" id="UP000800235">
    <property type="component" value="Unassembled WGS sequence"/>
</dbReference>
<dbReference type="InterPro" id="IPR014721">
    <property type="entry name" value="Ribsml_uS5_D2-typ_fold_subgr"/>
</dbReference>
<dbReference type="InterPro" id="IPR036890">
    <property type="entry name" value="HATPase_C_sf"/>
</dbReference>
<dbReference type="EMBL" id="MU007012">
    <property type="protein sequence ID" value="KAF2435796.1"/>
    <property type="molecule type" value="Genomic_DNA"/>
</dbReference>
<feature type="compositionally biased region" description="Polar residues" evidence="3">
    <location>
        <begin position="527"/>
        <end position="555"/>
    </location>
</feature>
<evidence type="ECO:0000256" key="3">
    <source>
        <dbReference type="SAM" id="MobiDB-lite"/>
    </source>
</evidence>
<dbReference type="GO" id="GO:0030983">
    <property type="term" value="F:mismatched DNA binding"/>
    <property type="evidence" value="ECO:0007669"/>
    <property type="project" value="InterPro"/>
</dbReference>
<reference evidence="5" key="1">
    <citation type="journal article" date="2020" name="Stud. Mycol.">
        <title>101 Dothideomycetes genomes: a test case for predicting lifestyles and emergence of pathogens.</title>
        <authorList>
            <person name="Haridas S."/>
            <person name="Albert R."/>
            <person name="Binder M."/>
            <person name="Bloem J."/>
            <person name="Labutti K."/>
            <person name="Salamov A."/>
            <person name="Andreopoulos B."/>
            <person name="Baker S."/>
            <person name="Barry K."/>
            <person name="Bills G."/>
            <person name="Bluhm B."/>
            <person name="Cannon C."/>
            <person name="Castanera R."/>
            <person name="Culley D."/>
            <person name="Daum C."/>
            <person name="Ezra D."/>
            <person name="Gonzalez J."/>
            <person name="Henrissat B."/>
            <person name="Kuo A."/>
            <person name="Liang C."/>
            <person name="Lipzen A."/>
            <person name="Lutzoni F."/>
            <person name="Magnuson J."/>
            <person name="Mondo S."/>
            <person name="Nolan M."/>
            <person name="Ohm R."/>
            <person name="Pangilinan J."/>
            <person name="Park H.-J."/>
            <person name="Ramirez L."/>
            <person name="Alfaro M."/>
            <person name="Sun H."/>
            <person name="Tritt A."/>
            <person name="Yoshinaga Y."/>
            <person name="Zwiers L.-H."/>
            <person name="Turgeon B."/>
            <person name="Goodwin S."/>
            <person name="Spatafora J."/>
            <person name="Crous P."/>
            <person name="Grigoriev I."/>
        </authorList>
    </citation>
    <scope>NUCLEOTIDE SEQUENCE</scope>
    <source>
        <strain evidence="5">CBS 130266</strain>
    </source>
</reference>
<proteinExistence type="inferred from homology"/>
<dbReference type="PANTHER" id="PTHR10073:SF41">
    <property type="entry name" value="MISMATCH REPAIR PROTEIN, PUTATIVE (AFU_ORTHOLOGUE AFUA_8G05820)-RELATED"/>
    <property type="match status" value="1"/>
</dbReference>
<keyword evidence="6" id="KW-1185">Reference proteome</keyword>
<evidence type="ECO:0000313" key="6">
    <source>
        <dbReference type="Proteomes" id="UP000800235"/>
    </source>
</evidence>
<name>A0A9P4P1P9_9PEZI</name>
<evidence type="ECO:0000313" key="5">
    <source>
        <dbReference type="EMBL" id="KAF2435796.1"/>
    </source>
</evidence>
<dbReference type="InterPro" id="IPR020568">
    <property type="entry name" value="Ribosomal_Su5_D2-typ_SF"/>
</dbReference>
<accession>A0A9P4P1P9</accession>
<feature type="region of interest" description="Disordered" evidence="3">
    <location>
        <begin position="574"/>
        <end position="616"/>
    </location>
</feature>
<dbReference type="Pfam" id="PF01119">
    <property type="entry name" value="DNA_mis_repair"/>
    <property type="match status" value="1"/>
</dbReference>
<dbReference type="InterPro" id="IPR013507">
    <property type="entry name" value="DNA_mismatch_S5_2-like"/>
</dbReference>
<dbReference type="NCBIfam" id="TIGR00585">
    <property type="entry name" value="mutl"/>
    <property type="match status" value="1"/>
</dbReference>
<comment type="caution">
    <text evidence="5">The sequence shown here is derived from an EMBL/GenBank/DDBJ whole genome shotgun (WGS) entry which is preliminary data.</text>
</comment>
<dbReference type="PANTHER" id="PTHR10073">
    <property type="entry name" value="DNA MISMATCH REPAIR PROTEIN MLH, PMS, MUTL"/>
    <property type="match status" value="1"/>
</dbReference>
<dbReference type="Pfam" id="PF13589">
    <property type="entry name" value="HATPase_c_3"/>
    <property type="match status" value="1"/>
</dbReference>
<organism evidence="5 6">
    <name type="scientific">Tothia fuscella</name>
    <dbReference type="NCBI Taxonomy" id="1048955"/>
    <lineage>
        <taxon>Eukaryota</taxon>
        <taxon>Fungi</taxon>
        <taxon>Dikarya</taxon>
        <taxon>Ascomycota</taxon>
        <taxon>Pezizomycotina</taxon>
        <taxon>Dothideomycetes</taxon>
        <taxon>Pleosporomycetidae</taxon>
        <taxon>Venturiales</taxon>
        <taxon>Cylindrosympodiaceae</taxon>
        <taxon>Tothia</taxon>
    </lineage>
</organism>
<feature type="domain" description="DNA mismatch repair protein S5" evidence="4">
    <location>
        <begin position="223"/>
        <end position="351"/>
    </location>
</feature>
<dbReference type="SMART" id="SM01340">
    <property type="entry name" value="DNA_mis_repair"/>
    <property type="match status" value="1"/>
</dbReference>
<dbReference type="GO" id="GO:0005524">
    <property type="term" value="F:ATP binding"/>
    <property type="evidence" value="ECO:0007669"/>
    <property type="project" value="InterPro"/>
</dbReference>
<dbReference type="GO" id="GO:0140664">
    <property type="term" value="F:ATP-dependent DNA damage sensor activity"/>
    <property type="evidence" value="ECO:0007669"/>
    <property type="project" value="InterPro"/>
</dbReference>
<dbReference type="Gene3D" id="3.30.230.10">
    <property type="match status" value="1"/>
</dbReference>
<dbReference type="Gene3D" id="3.30.565.10">
    <property type="entry name" value="Histidine kinase-like ATPase, C-terminal domain"/>
    <property type="match status" value="1"/>
</dbReference>
<dbReference type="GO" id="GO:0061982">
    <property type="term" value="P:meiosis I cell cycle process"/>
    <property type="evidence" value="ECO:0007669"/>
    <property type="project" value="UniProtKB-ARBA"/>
</dbReference>
<sequence length="815" mass="88397">MSTSSIKSLPPATVQLIGSTQVLLDASSVIKELVENSIDARATSISIEISTNTLDVIQVRDNGHAIAPDDRSVVCKRYTTSKICDFADVRDLGGSWLGFRGEALSSLAEMSRGLSVVTRVEGEGVAVKMEVGRGGDVVGRSTASHPVGTTVRATDIFHNLPVHKQTALKAVPKTMARIKRLLQAYALARPATRISMRVLKAKNDKGNFLYAPNSVGGTVEDAVFKVVGKECASQCEWSVLEANGFQLQAFLPTVAANAAKIGNIGSFLSIDSRPVSGARGTLKQIVSLFKTKLRASGKQFEGVKDPFLYLNINCPTASYDPNVEPAKDDVIFDDDKKLLSVVAELLDLVYPAPAPEADLEPAMVVSVNSTPAQLSLKAVHPFTTQLLEDSGQSSALATSHKQQTPQLFLENDEGALIEERAAASAWKTNMYGFDEEDLLVPPEDEARPTSAESESASVVGRDVQLSNPWTMARMNAPVRATPFGVPTMTGAEPSQDPTRTHGVVLNRPLMESEDFEDDLHEPIMQQRSSNQSTPINIPNFSQHGLPTPNPSSSPVRGTRLDDIPDLTLRCKKQLGVRPNAKDNTPAVRQNNDSNWFDFGQSSASSQRLKPRNEEARTDQDIRDVFGGAKRRRTAQAQLVTQGDPEEVTEAMRSVLEEDDMLMGPGEVVSDNGPLSKTNEEVIRSNSSRRRTISDNTIVEQPLKRRRTTTGRSRLPLERVARGAQTQNLILTIAVTTGDIANAVSKVDGDTNLIDWDGGPVGMCAFFAAPSATEMNVWSKRIVRGLRMAGGLVEGVVEAEDMVARLVDVMKGVKWY</sequence>
<keyword evidence="2" id="KW-0227">DNA damage</keyword>